<accession>A0A5P1FSX0</accession>
<dbReference type="AlphaFoldDB" id="A0A5P1FSX0"/>
<dbReference type="PANTHER" id="PTHR34967">
    <property type="entry name" value="OS02G0257200 PROTEIN"/>
    <property type="match status" value="1"/>
</dbReference>
<organism evidence="2 3">
    <name type="scientific">Asparagus officinalis</name>
    <name type="common">Garden asparagus</name>
    <dbReference type="NCBI Taxonomy" id="4686"/>
    <lineage>
        <taxon>Eukaryota</taxon>
        <taxon>Viridiplantae</taxon>
        <taxon>Streptophyta</taxon>
        <taxon>Embryophyta</taxon>
        <taxon>Tracheophyta</taxon>
        <taxon>Spermatophyta</taxon>
        <taxon>Magnoliopsida</taxon>
        <taxon>Liliopsida</taxon>
        <taxon>Asparagales</taxon>
        <taxon>Asparagaceae</taxon>
        <taxon>Asparagoideae</taxon>
        <taxon>Asparagus</taxon>
    </lineage>
</organism>
<reference evidence="3" key="1">
    <citation type="journal article" date="2017" name="Nat. Commun.">
        <title>The asparagus genome sheds light on the origin and evolution of a young Y chromosome.</title>
        <authorList>
            <person name="Harkess A."/>
            <person name="Zhou J."/>
            <person name="Xu C."/>
            <person name="Bowers J.E."/>
            <person name="Van der Hulst R."/>
            <person name="Ayyampalayam S."/>
            <person name="Mercati F."/>
            <person name="Riccardi P."/>
            <person name="McKain M.R."/>
            <person name="Kakrana A."/>
            <person name="Tang H."/>
            <person name="Ray J."/>
            <person name="Groenendijk J."/>
            <person name="Arikit S."/>
            <person name="Mathioni S.M."/>
            <person name="Nakano M."/>
            <person name="Shan H."/>
            <person name="Telgmann-Rauber A."/>
            <person name="Kanno A."/>
            <person name="Yue Z."/>
            <person name="Chen H."/>
            <person name="Li W."/>
            <person name="Chen Y."/>
            <person name="Xu X."/>
            <person name="Zhang Y."/>
            <person name="Luo S."/>
            <person name="Chen H."/>
            <person name="Gao J."/>
            <person name="Mao Z."/>
            <person name="Pires J.C."/>
            <person name="Luo M."/>
            <person name="Kudrna D."/>
            <person name="Wing R.A."/>
            <person name="Meyers B.C."/>
            <person name="Yi K."/>
            <person name="Kong H."/>
            <person name="Lavrijsen P."/>
            <person name="Sunseri F."/>
            <person name="Falavigna A."/>
            <person name="Ye Y."/>
            <person name="Leebens-Mack J.H."/>
            <person name="Chen G."/>
        </authorList>
    </citation>
    <scope>NUCLEOTIDE SEQUENCE [LARGE SCALE GENOMIC DNA]</scope>
    <source>
        <strain evidence="3">cv. DH0086</strain>
    </source>
</reference>
<feature type="transmembrane region" description="Helical" evidence="1">
    <location>
        <begin position="204"/>
        <end position="227"/>
    </location>
</feature>
<sequence>MAKLATARDCRVYGPRPIRHRWEYINAGIYVFATALLVAGFSSQLSAAPLANMTGLVVVLIGISLVAVVNGHDLVAHMAGIDYCVTLIEFDPQLALVEFGVPLVVIVGCVLGFTGVLLVLVQMARGYSYKLEKHALNLLIAAPACWVLGSIQNLCQVYERSNGHVQLLQKSVQIPFLMASLLFLVGGFFNQHHVYGSMLLAKSWIWLCIFGSLLFFVGGLLHVGKVFKMQQMDGMRLEKLRGGALERLVREREGKVPLILKENRRRRRLGEEEDLQVQPPPVPASSYKETPYKDVLIGGRSLV</sequence>
<feature type="transmembrane region" description="Helical" evidence="1">
    <location>
        <begin position="174"/>
        <end position="192"/>
    </location>
</feature>
<evidence type="ECO:0000313" key="2">
    <source>
        <dbReference type="EMBL" id="ONK81192.1"/>
    </source>
</evidence>
<evidence type="ECO:0000256" key="1">
    <source>
        <dbReference type="SAM" id="Phobius"/>
    </source>
</evidence>
<feature type="transmembrane region" description="Helical" evidence="1">
    <location>
        <begin position="50"/>
        <end position="69"/>
    </location>
</feature>
<dbReference type="Gramene" id="ONK81192">
    <property type="protein sequence ID" value="ONK81192"/>
    <property type="gene ID" value="A4U43_C01F26310"/>
</dbReference>
<keyword evidence="1" id="KW-0472">Membrane</keyword>
<dbReference type="PANTHER" id="PTHR34967:SF1">
    <property type="entry name" value="OS02G0257200 PROTEIN"/>
    <property type="match status" value="1"/>
</dbReference>
<keyword evidence="1" id="KW-1133">Transmembrane helix</keyword>
<gene>
    <name evidence="2" type="ORF">A4U43_C01F26310</name>
</gene>
<feature type="transmembrane region" description="Helical" evidence="1">
    <location>
        <begin position="99"/>
        <end position="121"/>
    </location>
</feature>
<dbReference type="OrthoDB" id="1689175at2759"/>
<dbReference type="OMA" id="RECRLYG"/>
<name>A0A5P1FSX0_ASPOF</name>
<dbReference type="EMBL" id="CM007381">
    <property type="protein sequence ID" value="ONK81192.1"/>
    <property type="molecule type" value="Genomic_DNA"/>
</dbReference>
<evidence type="ECO:0000313" key="3">
    <source>
        <dbReference type="Proteomes" id="UP000243459"/>
    </source>
</evidence>
<keyword evidence="1" id="KW-0812">Transmembrane</keyword>
<dbReference type="Proteomes" id="UP000243459">
    <property type="component" value="Chromosome 1"/>
</dbReference>
<feature type="transmembrane region" description="Helical" evidence="1">
    <location>
        <begin position="24"/>
        <end position="43"/>
    </location>
</feature>
<protein>
    <submittedName>
        <fullName evidence="2">Uncharacterized protein</fullName>
    </submittedName>
</protein>
<proteinExistence type="predicted"/>
<keyword evidence="3" id="KW-1185">Reference proteome</keyword>